<dbReference type="PaxDb" id="4097-A0A1S3ZLC7"/>
<dbReference type="KEGG" id="nta:107788031"/>
<reference evidence="2" key="1">
    <citation type="submission" date="2025-08" db="UniProtKB">
        <authorList>
            <consortium name="RefSeq"/>
        </authorList>
    </citation>
    <scope>IDENTIFICATION</scope>
</reference>
<dbReference type="AlphaFoldDB" id="A0A1S3ZLC7"/>
<protein>
    <recommendedName>
        <fullName evidence="1">Tf2-1-like SH3-like domain-containing protein</fullName>
    </recommendedName>
</protein>
<dbReference type="Pfam" id="PF24626">
    <property type="entry name" value="SH3_Tf2-1"/>
    <property type="match status" value="1"/>
</dbReference>
<dbReference type="InterPro" id="IPR016197">
    <property type="entry name" value="Chromo-like_dom_sf"/>
</dbReference>
<feature type="domain" description="Tf2-1-like SH3-like" evidence="1">
    <location>
        <begin position="7"/>
        <end position="56"/>
    </location>
</feature>
<accession>A0A1S3ZLC7</accession>
<dbReference type="OrthoDB" id="1931063at2759"/>
<dbReference type="PANTHER" id="PTHR46148:SF60">
    <property type="entry name" value="CHROMO DOMAIN-CONTAINING PROTEIN"/>
    <property type="match status" value="1"/>
</dbReference>
<proteinExistence type="predicted"/>
<sequence>MKGIMRFGMRCKLNPRFIGSFEVLERVGEVTYRLSLPSRLLVVHVVFHVYMLRRYHADISHVLDHSTVQMDDSLSFEEEPVAIVDRLVSKLRSKEISVVKVQWRGQLVEETTWETE</sequence>
<organism evidence="2">
    <name type="scientific">Nicotiana tabacum</name>
    <name type="common">Common tobacco</name>
    <dbReference type="NCBI Taxonomy" id="4097"/>
    <lineage>
        <taxon>Eukaryota</taxon>
        <taxon>Viridiplantae</taxon>
        <taxon>Streptophyta</taxon>
        <taxon>Embryophyta</taxon>
        <taxon>Tracheophyta</taxon>
        <taxon>Spermatophyta</taxon>
        <taxon>Magnoliopsida</taxon>
        <taxon>eudicotyledons</taxon>
        <taxon>Gunneridae</taxon>
        <taxon>Pentapetalae</taxon>
        <taxon>asterids</taxon>
        <taxon>lamiids</taxon>
        <taxon>Solanales</taxon>
        <taxon>Solanaceae</taxon>
        <taxon>Nicotianoideae</taxon>
        <taxon>Nicotianeae</taxon>
        <taxon>Nicotiana</taxon>
    </lineage>
</organism>
<dbReference type="SUPFAM" id="SSF54160">
    <property type="entry name" value="Chromo domain-like"/>
    <property type="match status" value="1"/>
</dbReference>
<name>A0A1S3ZLC7_TOBAC</name>
<gene>
    <name evidence="2" type="primary">LOC107788031</name>
</gene>
<evidence type="ECO:0000313" key="2">
    <source>
        <dbReference type="RefSeq" id="XP_016465157.1"/>
    </source>
</evidence>
<dbReference type="RefSeq" id="XP_016465157.1">
    <property type="nucleotide sequence ID" value="XM_016609671.1"/>
</dbReference>
<evidence type="ECO:0000259" key="1">
    <source>
        <dbReference type="Pfam" id="PF24626"/>
    </source>
</evidence>
<dbReference type="InterPro" id="IPR056924">
    <property type="entry name" value="SH3_Tf2-1"/>
</dbReference>
<dbReference type="PANTHER" id="PTHR46148">
    <property type="entry name" value="CHROMO DOMAIN-CONTAINING PROTEIN"/>
    <property type="match status" value="1"/>
</dbReference>
<dbReference type="OMA" id="YHADISH"/>